<protein>
    <submittedName>
        <fullName evidence="1">Uncharacterized protein</fullName>
    </submittedName>
</protein>
<keyword evidence="2" id="KW-1185">Reference proteome</keyword>
<organism evidence="1 2">
    <name type="scientific">Stakelama sediminis</name>
    <dbReference type="NCBI Taxonomy" id="463200"/>
    <lineage>
        <taxon>Bacteria</taxon>
        <taxon>Pseudomonadati</taxon>
        <taxon>Pseudomonadota</taxon>
        <taxon>Alphaproteobacteria</taxon>
        <taxon>Sphingomonadales</taxon>
        <taxon>Sphingomonadaceae</taxon>
        <taxon>Stakelama</taxon>
    </lineage>
</organism>
<dbReference type="AlphaFoldDB" id="A0A840Z2E9"/>
<sequence>MADVEGKQKVVGKQSRTEWEIDAKGVRIGDSSIVLIECRRYKNRLSQEALAAVAYRVIDAGAAGGITVSPLPLQKGAALVAKAGKIEHVELQRDSTHEQWVATIGTVVHIGVTEVANLSIQEMLEVVVRDKSGNIVERNTIYGEGGKGS</sequence>
<evidence type="ECO:0000313" key="1">
    <source>
        <dbReference type="EMBL" id="MBB5720311.1"/>
    </source>
</evidence>
<dbReference type="Proteomes" id="UP000554342">
    <property type="component" value="Unassembled WGS sequence"/>
</dbReference>
<accession>A0A840Z2E9</accession>
<proteinExistence type="predicted"/>
<gene>
    <name evidence="1" type="ORF">FHR23_003276</name>
</gene>
<dbReference type="EMBL" id="JACIJI010000012">
    <property type="protein sequence ID" value="MBB5720311.1"/>
    <property type="molecule type" value="Genomic_DNA"/>
</dbReference>
<comment type="caution">
    <text evidence="1">The sequence shown here is derived from an EMBL/GenBank/DDBJ whole genome shotgun (WGS) entry which is preliminary data.</text>
</comment>
<reference evidence="1 2" key="1">
    <citation type="submission" date="2020-08" db="EMBL/GenBank/DDBJ databases">
        <title>Genomic Encyclopedia of Type Strains, Phase IV (KMG-IV): sequencing the most valuable type-strain genomes for metagenomic binning, comparative biology and taxonomic classification.</title>
        <authorList>
            <person name="Goeker M."/>
        </authorList>
    </citation>
    <scope>NUCLEOTIDE SEQUENCE [LARGE SCALE GENOMIC DNA]</scope>
    <source>
        <strain evidence="1 2">DSM 27203</strain>
    </source>
</reference>
<evidence type="ECO:0000313" key="2">
    <source>
        <dbReference type="Proteomes" id="UP000554342"/>
    </source>
</evidence>
<name>A0A840Z2E9_9SPHN</name>